<name>A0A6J2TIU2_DROLE</name>
<protein>
    <submittedName>
        <fullName evidence="6">Uncharacterized protein LOC115624162</fullName>
    </submittedName>
    <submittedName>
        <fullName evidence="7">Uncharacterized protein LOC115624475</fullName>
    </submittedName>
</protein>
<dbReference type="GO" id="GO:0005634">
    <property type="term" value="C:nucleus"/>
    <property type="evidence" value="ECO:0007669"/>
    <property type="project" value="UniProtKB-SubCell"/>
</dbReference>
<feature type="region of interest" description="Disordered" evidence="2">
    <location>
        <begin position="117"/>
        <end position="154"/>
    </location>
</feature>
<dbReference type="GeneID" id="115624475"/>
<evidence type="ECO:0000256" key="1">
    <source>
        <dbReference type="PROSITE-ProRule" id="PRU00371"/>
    </source>
</evidence>
<dbReference type="InterPro" id="IPR039353">
    <property type="entry name" value="TF_Adf1"/>
</dbReference>
<feature type="domain" description="BESS" evidence="4">
    <location>
        <begin position="218"/>
        <end position="257"/>
    </location>
</feature>
<keyword evidence="5" id="KW-1185">Reference proteome</keyword>
<sequence>MGNHKVLKGMRYSMYEFIDAVKVHPIIWNREHEDFHNRELRDQAWQKIGQKLCKNFDAATAAEKLEIAKTLLKRWKNTRDSFLRVNRLRQSGEETGRASYIYEKELSFLLDAKQDSIKEDPKTPAPAKRKRFGILRSETKRRSSGPAQEDDEGGLHAVLDSLPYTEDASTLPEGAQGTSAHNISALAKNETSTFSMDFTHSSVNSSSTINAQTPLVTSDPDQAFFESIKPHMQNMTSDQKLEFQIEVLKILRNFKPKPN</sequence>
<keyword evidence="1" id="KW-0539">Nucleus</keyword>
<dbReference type="Pfam" id="PF02944">
    <property type="entry name" value="BESS"/>
    <property type="match status" value="1"/>
</dbReference>
<dbReference type="GO" id="GO:0006357">
    <property type="term" value="P:regulation of transcription by RNA polymerase II"/>
    <property type="evidence" value="ECO:0007669"/>
    <property type="project" value="TreeGrafter"/>
</dbReference>
<reference evidence="6 7" key="1">
    <citation type="submission" date="2025-04" db="UniProtKB">
        <authorList>
            <consortium name="RefSeq"/>
        </authorList>
    </citation>
    <scope>IDENTIFICATION</scope>
    <source>
        <strain evidence="6 7">11010-0011.00</strain>
        <tissue evidence="6 7">Whole body</tissue>
    </source>
</reference>
<feature type="domain" description="MADF" evidence="3">
    <location>
        <begin position="16"/>
        <end position="114"/>
    </location>
</feature>
<dbReference type="PANTHER" id="PTHR12243">
    <property type="entry name" value="MADF DOMAIN TRANSCRIPTION FACTOR"/>
    <property type="match status" value="1"/>
</dbReference>
<evidence type="ECO:0000313" key="7">
    <source>
        <dbReference type="RefSeq" id="XP_030375038.1"/>
    </source>
</evidence>
<evidence type="ECO:0000259" key="4">
    <source>
        <dbReference type="PROSITE" id="PS51031"/>
    </source>
</evidence>
<gene>
    <name evidence="7" type="primary">LOC115624475</name>
    <name evidence="6" type="synonym">LOC115624162</name>
</gene>
<dbReference type="RefSeq" id="XP_030374619.1">
    <property type="nucleotide sequence ID" value="XM_030518759.1"/>
</dbReference>
<accession>A0A6J2TIU2</accession>
<comment type="subcellular location">
    <subcellularLocation>
        <location evidence="1">Nucleus</location>
    </subcellularLocation>
</comment>
<dbReference type="PROSITE" id="PS51029">
    <property type="entry name" value="MADF"/>
    <property type="match status" value="1"/>
</dbReference>
<evidence type="ECO:0000313" key="6">
    <source>
        <dbReference type="RefSeq" id="XP_030374619.1"/>
    </source>
</evidence>
<dbReference type="AlphaFoldDB" id="A0A6J2TIU2"/>
<dbReference type="Proteomes" id="UP000504634">
    <property type="component" value="Unplaced"/>
</dbReference>
<dbReference type="InterPro" id="IPR006578">
    <property type="entry name" value="MADF-dom"/>
</dbReference>
<dbReference type="PROSITE" id="PS51031">
    <property type="entry name" value="BESS"/>
    <property type="match status" value="1"/>
</dbReference>
<proteinExistence type="predicted"/>
<dbReference type="PANTHER" id="PTHR12243:SF64">
    <property type="entry name" value="DORSAL INTERACTING PROTEIN 3-RELATED"/>
    <property type="match status" value="1"/>
</dbReference>
<evidence type="ECO:0000313" key="5">
    <source>
        <dbReference type="Proteomes" id="UP000504634"/>
    </source>
</evidence>
<dbReference type="InterPro" id="IPR004210">
    <property type="entry name" value="BESS_motif"/>
</dbReference>
<dbReference type="GO" id="GO:0003677">
    <property type="term" value="F:DNA binding"/>
    <property type="evidence" value="ECO:0007669"/>
    <property type="project" value="InterPro"/>
</dbReference>
<evidence type="ECO:0000256" key="2">
    <source>
        <dbReference type="SAM" id="MobiDB-lite"/>
    </source>
</evidence>
<dbReference type="OrthoDB" id="8038273at2759"/>
<dbReference type="GO" id="GO:0005667">
    <property type="term" value="C:transcription regulator complex"/>
    <property type="evidence" value="ECO:0007669"/>
    <property type="project" value="TreeGrafter"/>
</dbReference>
<dbReference type="SMART" id="SM00595">
    <property type="entry name" value="MADF"/>
    <property type="match status" value="1"/>
</dbReference>
<dbReference type="Pfam" id="PF10545">
    <property type="entry name" value="MADF_DNA_bdg"/>
    <property type="match status" value="1"/>
</dbReference>
<dbReference type="RefSeq" id="XP_030375038.1">
    <property type="nucleotide sequence ID" value="XM_030519178.1"/>
</dbReference>
<evidence type="ECO:0000259" key="3">
    <source>
        <dbReference type="PROSITE" id="PS51029"/>
    </source>
</evidence>
<organism evidence="5 7">
    <name type="scientific">Drosophila lebanonensis</name>
    <name type="common">Fruit fly</name>
    <name type="synonym">Scaptodrosophila lebanonensis</name>
    <dbReference type="NCBI Taxonomy" id="7225"/>
    <lineage>
        <taxon>Eukaryota</taxon>
        <taxon>Metazoa</taxon>
        <taxon>Ecdysozoa</taxon>
        <taxon>Arthropoda</taxon>
        <taxon>Hexapoda</taxon>
        <taxon>Insecta</taxon>
        <taxon>Pterygota</taxon>
        <taxon>Neoptera</taxon>
        <taxon>Endopterygota</taxon>
        <taxon>Diptera</taxon>
        <taxon>Brachycera</taxon>
        <taxon>Muscomorpha</taxon>
        <taxon>Ephydroidea</taxon>
        <taxon>Drosophilidae</taxon>
        <taxon>Scaptodrosophila</taxon>
    </lineage>
</organism>